<dbReference type="PANTHER" id="PTHR14189">
    <property type="entry name" value="PROTEIN PHOSPHATASE METHYLESTERASE-1 RELATED"/>
    <property type="match status" value="1"/>
</dbReference>
<dbReference type="InterPro" id="IPR016812">
    <property type="entry name" value="PPase_methylesterase_euk"/>
</dbReference>
<evidence type="ECO:0000259" key="8">
    <source>
        <dbReference type="Pfam" id="PF00561"/>
    </source>
</evidence>
<reference evidence="9 10" key="1">
    <citation type="submission" date="2020-06" db="EMBL/GenBank/DDBJ databases">
        <title>The yeast mating-type switching endonuclease HO is a domesticated member of an unorthodox homing genetic element family.</title>
        <authorList>
            <person name="Coughlan A.Y."/>
            <person name="Lombardi L."/>
            <person name="Braun-Galleani S."/>
            <person name="Martos A.R."/>
            <person name="Galeote V."/>
            <person name="Bigey F."/>
            <person name="Dequin S."/>
            <person name="Byrne K.P."/>
            <person name="Wolfe K.H."/>
        </authorList>
    </citation>
    <scope>NUCLEOTIDE SEQUENCE [LARGE SCALE GENOMIC DNA]</scope>
    <source>
        <strain evidence="9 10">CBS2947</strain>
    </source>
</reference>
<organism evidence="9 10">
    <name type="scientific">Torulaspora globosa</name>
    <dbReference type="NCBI Taxonomy" id="48254"/>
    <lineage>
        <taxon>Eukaryota</taxon>
        <taxon>Fungi</taxon>
        <taxon>Dikarya</taxon>
        <taxon>Ascomycota</taxon>
        <taxon>Saccharomycotina</taxon>
        <taxon>Saccharomycetes</taxon>
        <taxon>Saccharomycetales</taxon>
        <taxon>Saccharomycetaceae</taxon>
        <taxon>Torulaspora</taxon>
    </lineage>
</organism>
<accession>A0A7H9HT72</accession>
<dbReference type="Gene3D" id="3.40.50.1820">
    <property type="entry name" value="alpha/beta hydrolase"/>
    <property type="match status" value="1"/>
</dbReference>
<evidence type="ECO:0000256" key="5">
    <source>
        <dbReference type="ARBA" id="ARBA00049203"/>
    </source>
</evidence>
<feature type="active site" evidence="7">
    <location>
        <position position="342"/>
    </location>
</feature>
<dbReference type="InterPro" id="IPR029058">
    <property type="entry name" value="AB_hydrolase_fold"/>
</dbReference>
<dbReference type="Pfam" id="PF00561">
    <property type="entry name" value="Abhydrolase_1"/>
    <property type="match status" value="1"/>
</dbReference>
<feature type="active site" evidence="7">
    <location>
        <position position="188"/>
    </location>
</feature>
<gene>
    <name evidence="9" type="ORF">HG537_0E02830</name>
</gene>
<name>A0A7H9HT72_9SACH</name>
<evidence type="ECO:0000256" key="1">
    <source>
        <dbReference type="ARBA" id="ARBA00008645"/>
    </source>
</evidence>
<evidence type="ECO:0000256" key="7">
    <source>
        <dbReference type="PIRSR" id="PIRSR022950-1"/>
    </source>
</evidence>
<feature type="active site" evidence="7">
    <location>
        <position position="216"/>
    </location>
</feature>
<dbReference type="SUPFAM" id="SSF53474">
    <property type="entry name" value="alpha/beta-Hydrolases"/>
    <property type="match status" value="1"/>
</dbReference>
<dbReference type="GO" id="GO:0051723">
    <property type="term" value="F:protein methylesterase activity"/>
    <property type="evidence" value="ECO:0007669"/>
    <property type="project" value="UniProtKB-EC"/>
</dbReference>
<dbReference type="EC" id="3.1.1.-" evidence="6"/>
<keyword evidence="3 6" id="KW-0719">Serine esterase</keyword>
<keyword evidence="4 6" id="KW-0378">Hydrolase</keyword>
<evidence type="ECO:0000313" key="9">
    <source>
        <dbReference type="EMBL" id="QLQ80928.1"/>
    </source>
</evidence>
<feature type="domain" description="AB hydrolase-1" evidence="8">
    <location>
        <begin position="97"/>
        <end position="347"/>
    </location>
</feature>
<comment type="function">
    <text evidence="6">Demethylates proteins that have been reversibly carboxymethylated.</text>
</comment>
<dbReference type="Proteomes" id="UP000510647">
    <property type="component" value="Chromosome 5"/>
</dbReference>
<dbReference type="PANTHER" id="PTHR14189:SF0">
    <property type="entry name" value="PROTEIN PHOSPHATASE METHYLESTERASE 1"/>
    <property type="match status" value="1"/>
</dbReference>
<evidence type="ECO:0000256" key="4">
    <source>
        <dbReference type="ARBA" id="ARBA00022801"/>
    </source>
</evidence>
<comment type="similarity">
    <text evidence="1 6">Belongs to the AB hydrolase superfamily.</text>
</comment>
<protein>
    <recommendedName>
        <fullName evidence="2 6">Protein phosphatase methylesterase 1</fullName>
        <shortName evidence="6">PME-1</shortName>
        <ecNumber evidence="6">3.1.1.-</ecNumber>
    </recommendedName>
</protein>
<dbReference type="PIRSF" id="PIRSF022950">
    <property type="entry name" value="PPase_methylesterase_euk"/>
    <property type="match status" value="1"/>
</dbReference>
<evidence type="ECO:0000256" key="6">
    <source>
        <dbReference type="PIRNR" id="PIRNR022950"/>
    </source>
</evidence>
<proteinExistence type="inferred from homology"/>
<evidence type="ECO:0000256" key="3">
    <source>
        <dbReference type="ARBA" id="ARBA00022487"/>
    </source>
</evidence>
<dbReference type="AlphaFoldDB" id="A0A7H9HT72"/>
<evidence type="ECO:0000256" key="2">
    <source>
        <dbReference type="ARBA" id="ARBA00020672"/>
    </source>
</evidence>
<dbReference type="EMBL" id="CP059271">
    <property type="protein sequence ID" value="QLQ80928.1"/>
    <property type="molecule type" value="Genomic_DNA"/>
</dbReference>
<comment type="catalytic activity">
    <reaction evidence="5">
        <text>[phosphatase 2A protein]-C-terminal L-leucine methyl ester + H2O = [phosphatase 2A protein]-C-terminal L-leucine + methanol + H(+)</text>
        <dbReference type="Rhea" id="RHEA:48548"/>
        <dbReference type="Rhea" id="RHEA-COMP:12134"/>
        <dbReference type="Rhea" id="RHEA-COMP:12135"/>
        <dbReference type="ChEBI" id="CHEBI:15377"/>
        <dbReference type="ChEBI" id="CHEBI:15378"/>
        <dbReference type="ChEBI" id="CHEBI:17790"/>
        <dbReference type="ChEBI" id="CHEBI:90516"/>
        <dbReference type="ChEBI" id="CHEBI:90517"/>
        <dbReference type="EC" id="3.1.1.89"/>
    </reaction>
</comment>
<sequence>MKNYDLRRKMALKQLERAKIAFADEEERDIVQELPSRARDSLEVQETSLNGRNGRAEGFLGWEEFFENNERYTLSERNFEFNTYFTLPKSCQDASIPVFIFHHGAGSSGLTFANLSKQLVEKLEGKCAVFSFDARGHGRTRPIDLSKEVTYDLEAFIYDFVTLVNLFYERHLKKLVVQKLSIIFVGHSLGASICTFAYAHRTAEIRERSLGVCMLDIVEEAAIQALQKVHSFLISTPNVFNNYNEAVDWHVQHGLSRCRESAQVAIPALFTATKTQKVVRITNLNDFRPYWHTWFKNLSHSFVALPTNKLLLLAGNDNLDKELIIGQMQGKYQLVVFQDSGHFIQEDVPRKTAITLIDFWKRNDSKSTVIKTNWGEN</sequence>
<dbReference type="InterPro" id="IPR000073">
    <property type="entry name" value="AB_hydrolase_1"/>
</dbReference>
<evidence type="ECO:0000313" key="10">
    <source>
        <dbReference type="Proteomes" id="UP000510647"/>
    </source>
</evidence>
<dbReference type="OrthoDB" id="194865at2759"/>
<keyword evidence="10" id="KW-1185">Reference proteome</keyword>